<dbReference type="SFLD" id="SFLDG00363">
    <property type="entry name" value="AMPS_(cytGST):_Alpha-__Mu-__Pi"/>
    <property type="match status" value="1"/>
</dbReference>
<comment type="subunit">
    <text evidence="1">Homodimer.</text>
</comment>
<evidence type="ECO:0000256" key="5">
    <source>
        <dbReference type="ARBA" id="ARBA00047960"/>
    </source>
</evidence>
<dbReference type="SUPFAM" id="SSF52833">
    <property type="entry name" value="Thioredoxin-like"/>
    <property type="match status" value="1"/>
</dbReference>
<dbReference type="Gene3D" id="1.20.1050.10">
    <property type="match status" value="1"/>
</dbReference>
<evidence type="ECO:0000256" key="2">
    <source>
        <dbReference type="ARBA" id="ARBA00012452"/>
    </source>
</evidence>
<gene>
    <name evidence="8" type="ORF">B5V51_9724</name>
</gene>
<dbReference type="PANTHER" id="PTHR11571:SF224">
    <property type="entry name" value="HEMATOPOIETIC PROSTAGLANDIN D SYNTHASE"/>
    <property type="match status" value="1"/>
</dbReference>
<comment type="similarity">
    <text evidence="4">Belongs to the GST superfamily. Sigma family.</text>
</comment>
<dbReference type="InterPro" id="IPR036249">
    <property type="entry name" value="Thioredoxin-like_sf"/>
</dbReference>
<dbReference type="AlphaFoldDB" id="A0A2A4J0N1"/>
<evidence type="ECO:0000259" key="6">
    <source>
        <dbReference type="PROSITE" id="PS50404"/>
    </source>
</evidence>
<comment type="caution">
    <text evidence="8">The sequence shown here is derived from an EMBL/GenBank/DDBJ whole genome shotgun (WGS) entry which is preliminary data.</text>
</comment>
<dbReference type="GO" id="GO:0006749">
    <property type="term" value="P:glutathione metabolic process"/>
    <property type="evidence" value="ECO:0007669"/>
    <property type="project" value="TreeGrafter"/>
</dbReference>
<evidence type="ECO:0000256" key="4">
    <source>
        <dbReference type="ARBA" id="ARBA00038317"/>
    </source>
</evidence>
<dbReference type="EMBL" id="NWSH01004458">
    <property type="protein sequence ID" value="PCG65084.1"/>
    <property type="molecule type" value="Genomic_DNA"/>
</dbReference>
<accession>A0A2A4J0N1</accession>
<dbReference type="FunFam" id="3.40.30.10:FF:000258">
    <property type="entry name" value="Glutathione S-transferase"/>
    <property type="match status" value="1"/>
</dbReference>
<protein>
    <recommendedName>
        <fullName evidence="2">glutathione transferase</fullName>
        <ecNumber evidence="2">2.5.1.18</ecNumber>
    </recommendedName>
</protein>
<dbReference type="FunFam" id="1.20.1050.10:FF:000030">
    <property type="entry name" value="Glutathione S-transferase S1"/>
    <property type="match status" value="1"/>
</dbReference>
<dbReference type="PROSITE" id="PS50405">
    <property type="entry name" value="GST_CTER"/>
    <property type="match status" value="1"/>
</dbReference>
<dbReference type="CDD" id="cd03039">
    <property type="entry name" value="GST_N_Sigma_like"/>
    <property type="match status" value="1"/>
</dbReference>
<dbReference type="Pfam" id="PF14497">
    <property type="entry name" value="GST_C_3"/>
    <property type="match status" value="1"/>
</dbReference>
<dbReference type="EC" id="2.5.1.18" evidence="2"/>
<dbReference type="InterPro" id="IPR050213">
    <property type="entry name" value="GST_superfamily"/>
</dbReference>
<name>A0A2A4J0N1_HELVI</name>
<dbReference type="Gene3D" id="3.40.30.10">
    <property type="entry name" value="Glutaredoxin"/>
    <property type="match status" value="1"/>
</dbReference>
<dbReference type="SUPFAM" id="SSF47616">
    <property type="entry name" value="GST C-terminal domain-like"/>
    <property type="match status" value="1"/>
</dbReference>
<dbReference type="Pfam" id="PF02798">
    <property type="entry name" value="GST_N"/>
    <property type="match status" value="1"/>
</dbReference>
<dbReference type="InterPro" id="IPR040079">
    <property type="entry name" value="Glutathione_S-Trfase"/>
</dbReference>
<dbReference type="InterPro" id="IPR036282">
    <property type="entry name" value="Glutathione-S-Trfase_C_sf"/>
</dbReference>
<keyword evidence="3" id="KW-0808">Transferase</keyword>
<evidence type="ECO:0000313" key="8">
    <source>
        <dbReference type="EMBL" id="PCG65084.1"/>
    </source>
</evidence>
<dbReference type="SFLD" id="SFLDS00019">
    <property type="entry name" value="Glutathione_Transferase_(cytos"/>
    <property type="match status" value="1"/>
</dbReference>
<evidence type="ECO:0000259" key="7">
    <source>
        <dbReference type="PROSITE" id="PS50405"/>
    </source>
</evidence>
<dbReference type="CDD" id="cd03192">
    <property type="entry name" value="GST_C_Sigma_like"/>
    <property type="match status" value="1"/>
</dbReference>
<evidence type="ECO:0000256" key="3">
    <source>
        <dbReference type="ARBA" id="ARBA00022679"/>
    </source>
</evidence>
<dbReference type="PROSITE" id="PS50404">
    <property type="entry name" value="GST_NTER"/>
    <property type="match status" value="1"/>
</dbReference>
<dbReference type="InterPro" id="IPR004045">
    <property type="entry name" value="Glutathione_S-Trfase_N"/>
</dbReference>
<dbReference type="PANTHER" id="PTHR11571">
    <property type="entry name" value="GLUTATHIONE S-TRANSFERASE"/>
    <property type="match status" value="1"/>
</dbReference>
<proteinExistence type="inferred from homology"/>
<dbReference type="GO" id="GO:0004364">
    <property type="term" value="F:glutathione transferase activity"/>
    <property type="evidence" value="ECO:0007669"/>
    <property type="project" value="UniProtKB-EC"/>
</dbReference>
<dbReference type="SFLD" id="SFLDG01205">
    <property type="entry name" value="AMPS.1"/>
    <property type="match status" value="1"/>
</dbReference>
<dbReference type="InterPro" id="IPR010987">
    <property type="entry name" value="Glutathione-S-Trfase_C-like"/>
</dbReference>
<sequence>MPKYVLTYFDGKGVAESSRLLMAYGGEEFEDIRVSFKDWPELKPKTLFGALPTLHIDGKQYAQSIAISRYFGQKHGLAGDTLEDALEVDQMVDYIMELRVKLSEVHYEADEALKEAKFAERAKNVFPTYIERFNSIITKNNGHLALGKLTWADFFFAGILSYLKMMLRMPDLEKQYPAFKQVVENVYSQPKVKAYTDSFPKYEFDF</sequence>
<comment type="catalytic activity">
    <reaction evidence="5">
        <text>RX + glutathione = an S-substituted glutathione + a halide anion + H(+)</text>
        <dbReference type="Rhea" id="RHEA:16437"/>
        <dbReference type="ChEBI" id="CHEBI:15378"/>
        <dbReference type="ChEBI" id="CHEBI:16042"/>
        <dbReference type="ChEBI" id="CHEBI:17792"/>
        <dbReference type="ChEBI" id="CHEBI:57925"/>
        <dbReference type="ChEBI" id="CHEBI:90779"/>
        <dbReference type="EC" id="2.5.1.18"/>
    </reaction>
</comment>
<organism evidence="8">
    <name type="scientific">Heliothis virescens</name>
    <name type="common">Tobacco budworm moth</name>
    <dbReference type="NCBI Taxonomy" id="7102"/>
    <lineage>
        <taxon>Eukaryota</taxon>
        <taxon>Metazoa</taxon>
        <taxon>Ecdysozoa</taxon>
        <taxon>Arthropoda</taxon>
        <taxon>Hexapoda</taxon>
        <taxon>Insecta</taxon>
        <taxon>Pterygota</taxon>
        <taxon>Neoptera</taxon>
        <taxon>Endopterygota</taxon>
        <taxon>Lepidoptera</taxon>
        <taxon>Glossata</taxon>
        <taxon>Ditrysia</taxon>
        <taxon>Noctuoidea</taxon>
        <taxon>Noctuidae</taxon>
        <taxon>Heliothinae</taxon>
        <taxon>Heliothis</taxon>
    </lineage>
</organism>
<reference evidence="8" key="1">
    <citation type="submission" date="2017-09" db="EMBL/GenBank/DDBJ databases">
        <title>Contemporary evolution of a Lepidopteran species, Heliothis virescens, in response to modern agricultural practices.</title>
        <authorList>
            <person name="Fritz M.L."/>
            <person name="Deyonke A.M."/>
            <person name="Papanicolaou A."/>
            <person name="Micinski S."/>
            <person name="Westbrook J."/>
            <person name="Gould F."/>
        </authorList>
    </citation>
    <scope>NUCLEOTIDE SEQUENCE [LARGE SCALE GENOMIC DNA]</scope>
    <source>
        <strain evidence="8">HvINT-</strain>
        <tissue evidence="8">Whole body</tissue>
    </source>
</reference>
<dbReference type="STRING" id="7102.A0A2A4J0N1"/>
<evidence type="ECO:0000256" key="1">
    <source>
        <dbReference type="ARBA" id="ARBA00011738"/>
    </source>
</evidence>
<feature type="domain" description="GST C-terminal" evidence="7">
    <location>
        <begin position="81"/>
        <end position="204"/>
    </location>
</feature>
<feature type="domain" description="GST N-terminal" evidence="6">
    <location>
        <begin position="2"/>
        <end position="79"/>
    </location>
</feature>
<dbReference type="InterPro" id="IPR004046">
    <property type="entry name" value="GST_C"/>
</dbReference>